<feature type="chain" id="PRO_5010128398" description="Gnk2-homologous domain-containing protein" evidence="4">
    <location>
        <begin position="48"/>
        <end position="223"/>
    </location>
</feature>
<dbReference type="EMBL" id="AGNK02001280">
    <property type="status" value="NOT_ANNOTATED_CDS"/>
    <property type="molecule type" value="Genomic_DNA"/>
</dbReference>
<evidence type="ECO:0000256" key="3">
    <source>
        <dbReference type="SAM" id="Phobius"/>
    </source>
</evidence>
<keyword evidence="8" id="KW-1185">Reference proteome</keyword>
<evidence type="ECO:0000256" key="4">
    <source>
        <dbReference type="SAM" id="SignalP"/>
    </source>
</evidence>
<dbReference type="PROSITE" id="PS51473">
    <property type="entry name" value="GNK2"/>
    <property type="match status" value="1"/>
</dbReference>
<evidence type="ECO:0000256" key="2">
    <source>
        <dbReference type="ARBA" id="ARBA00022737"/>
    </source>
</evidence>
<evidence type="ECO:0000313" key="8">
    <source>
        <dbReference type="Proteomes" id="UP000004995"/>
    </source>
</evidence>
<dbReference type="HOGENOM" id="CLU_100400_2_0_1"/>
<evidence type="ECO:0000313" key="7">
    <source>
        <dbReference type="EnsemblPlants" id="KQL26107"/>
    </source>
</evidence>
<dbReference type="InterPro" id="IPR002902">
    <property type="entry name" value="GNK2"/>
</dbReference>
<reference evidence="6 8" key="1">
    <citation type="journal article" date="2012" name="Nat. Biotechnol.">
        <title>Reference genome sequence of the model plant Setaria.</title>
        <authorList>
            <person name="Bennetzen J.L."/>
            <person name="Schmutz J."/>
            <person name="Wang H."/>
            <person name="Percifield R."/>
            <person name="Hawkins J."/>
            <person name="Pontaroli A.C."/>
            <person name="Estep M."/>
            <person name="Feng L."/>
            <person name="Vaughn J.N."/>
            <person name="Grimwood J."/>
            <person name="Jenkins J."/>
            <person name="Barry K."/>
            <person name="Lindquist E."/>
            <person name="Hellsten U."/>
            <person name="Deshpande S."/>
            <person name="Wang X."/>
            <person name="Wu X."/>
            <person name="Mitros T."/>
            <person name="Triplett J."/>
            <person name="Yang X."/>
            <person name="Ye C.Y."/>
            <person name="Mauro-Herrera M."/>
            <person name="Wang L."/>
            <person name="Li P."/>
            <person name="Sharma M."/>
            <person name="Sharma R."/>
            <person name="Ronald P.C."/>
            <person name="Panaud O."/>
            <person name="Kellogg E.A."/>
            <person name="Brutnell T.P."/>
            <person name="Doust A.N."/>
            <person name="Tuskan G.A."/>
            <person name="Rokhsar D."/>
            <person name="Devos K.M."/>
        </authorList>
    </citation>
    <scope>NUCLEOTIDE SEQUENCE [LARGE SCALE GENOMIC DNA]</scope>
    <source>
        <strain evidence="8">cv. Yugu1</strain>
        <strain evidence="6">Yugu1</strain>
    </source>
</reference>
<dbReference type="CDD" id="cd23509">
    <property type="entry name" value="Gnk2-like"/>
    <property type="match status" value="1"/>
</dbReference>
<dbReference type="EnsemblPlants" id="KQL26107">
    <property type="protein sequence ID" value="KQL26107"/>
    <property type="gene ID" value="SETIT_031038mg"/>
</dbReference>
<feature type="domain" description="Gnk2-homologous" evidence="5">
    <location>
        <begin position="61"/>
        <end position="167"/>
    </location>
</feature>
<gene>
    <name evidence="7" type="primary">LOC101783441</name>
    <name evidence="6" type="ORF">SETIT_2G341100v2</name>
</gene>
<dbReference type="InterPro" id="IPR038408">
    <property type="entry name" value="GNK2_sf"/>
</dbReference>
<dbReference type="OMA" id="PYHKEAS"/>
<evidence type="ECO:0000259" key="5">
    <source>
        <dbReference type="PROSITE" id="PS51473"/>
    </source>
</evidence>
<dbReference type="Gramene" id="KQL26107">
    <property type="protein sequence ID" value="KQL26107"/>
    <property type="gene ID" value="SETIT_031038mg"/>
</dbReference>
<reference evidence="7" key="3">
    <citation type="submission" date="2018-08" db="UniProtKB">
        <authorList>
            <consortium name="EnsemblPlants"/>
        </authorList>
    </citation>
    <scope>IDENTIFICATION</scope>
    <source>
        <strain evidence="7">Yugu1</strain>
    </source>
</reference>
<dbReference type="GeneID" id="101783441"/>
<name>K3ZWQ6_SETIT</name>
<keyword evidence="3" id="KW-0812">Transmembrane</keyword>
<evidence type="ECO:0000256" key="1">
    <source>
        <dbReference type="ARBA" id="ARBA00022729"/>
    </source>
</evidence>
<keyword evidence="2" id="KW-0677">Repeat</keyword>
<evidence type="ECO:0000313" key="6">
    <source>
        <dbReference type="EMBL" id="RCV13374.1"/>
    </source>
</evidence>
<dbReference type="EMBL" id="CM003529">
    <property type="protein sequence ID" value="RCV13374.1"/>
    <property type="molecule type" value="Genomic_DNA"/>
</dbReference>
<keyword evidence="3" id="KW-1133">Transmembrane helix</keyword>
<dbReference type="eggNOG" id="ENOG502R3J9">
    <property type="taxonomic scope" value="Eukaryota"/>
</dbReference>
<dbReference type="OrthoDB" id="686654at2759"/>
<dbReference type="PANTHER" id="PTHR32099">
    <property type="entry name" value="CYSTEINE-RICH REPEAT SECRETORY PROTEIN"/>
    <property type="match status" value="1"/>
</dbReference>
<protein>
    <recommendedName>
        <fullName evidence="5">Gnk2-homologous domain-containing protein</fullName>
    </recommendedName>
</protein>
<feature type="transmembrane region" description="Helical" evidence="3">
    <location>
        <begin position="182"/>
        <end position="202"/>
    </location>
</feature>
<dbReference type="Proteomes" id="UP000004995">
    <property type="component" value="Unassembled WGS sequence"/>
</dbReference>
<dbReference type="Gene3D" id="3.30.430.20">
    <property type="entry name" value="Gnk2 domain, C-X8-C-X2-C motif"/>
    <property type="match status" value="1"/>
</dbReference>
<proteinExistence type="predicted"/>
<dbReference type="PANTHER" id="PTHR32099:SF9">
    <property type="entry name" value="OS07G0538300 PROTEIN"/>
    <property type="match status" value="1"/>
</dbReference>
<dbReference type="Pfam" id="PF01657">
    <property type="entry name" value="Stress-antifung"/>
    <property type="match status" value="1"/>
</dbReference>
<dbReference type="RefSeq" id="XP_004957925.1">
    <property type="nucleotide sequence ID" value="XM_004957868.3"/>
</dbReference>
<dbReference type="KEGG" id="sita:101783441"/>
<organism evidence="7 8">
    <name type="scientific">Setaria italica</name>
    <name type="common">Foxtail millet</name>
    <name type="synonym">Panicum italicum</name>
    <dbReference type="NCBI Taxonomy" id="4555"/>
    <lineage>
        <taxon>Eukaryota</taxon>
        <taxon>Viridiplantae</taxon>
        <taxon>Streptophyta</taxon>
        <taxon>Embryophyta</taxon>
        <taxon>Tracheophyta</taxon>
        <taxon>Spermatophyta</taxon>
        <taxon>Magnoliopsida</taxon>
        <taxon>Liliopsida</taxon>
        <taxon>Poales</taxon>
        <taxon>Poaceae</taxon>
        <taxon>PACMAD clade</taxon>
        <taxon>Panicoideae</taxon>
        <taxon>Panicodae</taxon>
        <taxon>Paniceae</taxon>
        <taxon>Cenchrinae</taxon>
        <taxon>Setaria</taxon>
    </lineage>
</organism>
<accession>K3ZWQ6</accession>
<dbReference type="AlphaFoldDB" id="K3ZWQ6"/>
<sequence>MTKCSDPIFTIISVITVVTSRSTMNNPSLLSLLLVFLLAVSLPPAAADVALRLVSVSVGTTSSHVECLHGIVYAANSTFEANRRRVAGLLQAEAAARGPYYTKRAVGYWPFRAEASFFCRRRGVDGTGFCAACLAGALLELERECPYHKEASFYGRNCTLELGEYRVFGTAVVYEGNILKQAMASGLIFQAIGFAWLFFLLLQEWRSRKRGTMMHSTSLLSGD</sequence>
<keyword evidence="1 4" id="KW-0732">Signal</keyword>
<reference evidence="6" key="2">
    <citation type="submission" date="2015-07" db="EMBL/GenBank/DDBJ databases">
        <authorList>
            <person name="Noorani M."/>
        </authorList>
    </citation>
    <scope>NUCLEOTIDE SEQUENCE</scope>
    <source>
        <strain evidence="6">Yugu1</strain>
    </source>
</reference>
<feature type="signal peptide" evidence="4">
    <location>
        <begin position="1"/>
        <end position="47"/>
    </location>
</feature>
<keyword evidence="3" id="KW-0472">Membrane</keyword>